<evidence type="ECO:0000313" key="2">
    <source>
        <dbReference type="EMBL" id="KAG0289986.1"/>
    </source>
</evidence>
<dbReference type="Proteomes" id="UP001194696">
    <property type="component" value="Unassembled WGS sequence"/>
</dbReference>
<evidence type="ECO:0000313" key="3">
    <source>
        <dbReference type="Proteomes" id="UP001194696"/>
    </source>
</evidence>
<keyword evidence="3" id="KW-1185">Reference proteome</keyword>
<sequence>MAGRVKFPCRSVSPIGYEYDGRGGELEILNGDEGEDGEGGEGVESEEALVLKSTPPSKAFIAIITIDDDDDDDDDGEEGEPPPPGKECRL</sequence>
<feature type="region of interest" description="Disordered" evidence="1">
    <location>
        <begin position="67"/>
        <end position="90"/>
    </location>
</feature>
<evidence type="ECO:0000256" key="1">
    <source>
        <dbReference type="SAM" id="MobiDB-lite"/>
    </source>
</evidence>
<feature type="compositionally biased region" description="Acidic residues" evidence="1">
    <location>
        <begin position="67"/>
        <end position="80"/>
    </location>
</feature>
<gene>
    <name evidence="2" type="ORF">BGZ96_006526</name>
</gene>
<reference evidence="2 3" key="1">
    <citation type="journal article" date="2020" name="Fungal Divers.">
        <title>Resolving the Mortierellaceae phylogeny through synthesis of multi-gene phylogenetics and phylogenomics.</title>
        <authorList>
            <person name="Vandepol N."/>
            <person name="Liber J."/>
            <person name="Desiro A."/>
            <person name="Na H."/>
            <person name="Kennedy M."/>
            <person name="Barry K."/>
            <person name="Grigoriev I.V."/>
            <person name="Miller A.N."/>
            <person name="O'Donnell K."/>
            <person name="Stajich J.E."/>
            <person name="Bonito G."/>
        </authorList>
    </citation>
    <scope>NUCLEOTIDE SEQUENCE [LARGE SCALE GENOMIC DNA]</scope>
    <source>
        <strain evidence="2 3">AD045</strain>
    </source>
</reference>
<accession>A0ABQ7K4Q1</accession>
<comment type="caution">
    <text evidence="2">The sequence shown here is derived from an EMBL/GenBank/DDBJ whole genome shotgun (WGS) entry which is preliminary data.</text>
</comment>
<dbReference type="EMBL" id="JAAAIM010000316">
    <property type="protein sequence ID" value="KAG0289986.1"/>
    <property type="molecule type" value="Genomic_DNA"/>
</dbReference>
<feature type="compositionally biased region" description="Pro residues" evidence="1">
    <location>
        <begin position="81"/>
        <end position="90"/>
    </location>
</feature>
<protein>
    <submittedName>
        <fullName evidence="2">Uncharacterized protein</fullName>
    </submittedName>
</protein>
<proteinExistence type="predicted"/>
<organism evidence="2 3">
    <name type="scientific">Linnemannia gamsii</name>
    <dbReference type="NCBI Taxonomy" id="64522"/>
    <lineage>
        <taxon>Eukaryota</taxon>
        <taxon>Fungi</taxon>
        <taxon>Fungi incertae sedis</taxon>
        <taxon>Mucoromycota</taxon>
        <taxon>Mortierellomycotina</taxon>
        <taxon>Mortierellomycetes</taxon>
        <taxon>Mortierellales</taxon>
        <taxon>Mortierellaceae</taxon>
        <taxon>Linnemannia</taxon>
    </lineage>
</organism>
<name>A0ABQ7K4Q1_9FUNG</name>